<dbReference type="InterPro" id="IPR009061">
    <property type="entry name" value="DNA-bd_dom_put_sf"/>
</dbReference>
<dbReference type="Gene3D" id="3.40.50.150">
    <property type="entry name" value="Vaccinia Virus protein VP39"/>
    <property type="match status" value="1"/>
</dbReference>
<dbReference type="InterPro" id="IPR041698">
    <property type="entry name" value="Methyltransf_25"/>
</dbReference>
<dbReference type="CDD" id="cd01106">
    <property type="entry name" value="HTH_TipAL-Mta"/>
    <property type="match status" value="1"/>
</dbReference>
<proteinExistence type="predicted"/>
<gene>
    <name evidence="3" type="ORF">BXY41_115142</name>
</gene>
<name>A0A2S6HM23_9FIRM</name>
<keyword evidence="4" id="KW-1185">Reference proteome</keyword>
<evidence type="ECO:0000313" key="4">
    <source>
        <dbReference type="Proteomes" id="UP000237749"/>
    </source>
</evidence>
<dbReference type="InterPro" id="IPR000551">
    <property type="entry name" value="MerR-type_HTH_dom"/>
</dbReference>
<sequence length="396" mass="45827">MNHMEGYYTSGEFAKKASVSIRTIRYYDKQGLLKPACMSAGGYRLYTDSDFAKLQKILSLKYLGFSLDEIRSITINDKDHDYVGESIKLQLSLIRKRIEHLKLVEQTLTETSKLVEDHQAADWNKILHLIHITNMEKTLVEQYKDAANVSIRIGLHKKYATNPEGWFQWLYKQMEPLNGRHILELGCGNGELWRVNKERIPADAKLCLTDISKGMVRDAQENLKQVKGQITFEVMDCRQIKKPEESFDVTAANHVLFYLTNLDAALTQVTSVLKKDGIFYCSTYGREHMKEIRQLVMEFDSRIALSEVNLYDVFGLENGEEILGKHFKTVRKEIYDDHLEVTDAGALMEYILSCHGNQQEFLSDRYEEFRDYLEKKMGKKGYIPITKQAGVFICRK</sequence>
<dbReference type="PANTHER" id="PTHR30204">
    <property type="entry name" value="REDOX-CYCLING DRUG-SENSING TRANSCRIPTIONAL ACTIVATOR SOXR"/>
    <property type="match status" value="1"/>
</dbReference>
<dbReference type="SUPFAM" id="SSF53335">
    <property type="entry name" value="S-adenosyl-L-methionine-dependent methyltransferases"/>
    <property type="match status" value="1"/>
</dbReference>
<dbReference type="SMART" id="SM00422">
    <property type="entry name" value="HTH_MERR"/>
    <property type="match status" value="1"/>
</dbReference>
<dbReference type="PRINTS" id="PR00040">
    <property type="entry name" value="HTHMERR"/>
</dbReference>
<dbReference type="InterPro" id="IPR029063">
    <property type="entry name" value="SAM-dependent_MTases_sf"/>
</dbReference>
<dbReference type="Pfam" id="PF13649">
    <property type="entry name" value="Methyltransf_25"/>
    <property type="match status" value="1"/>
</dbReference>
<comment type="caution">
    <text evidence="3">The sequence shown here is derived from an EMBL/GenBank/DDBJ whole genome shotgun (WGS) entry which is preliminary data.</text>
</comment>
<evidence type="ECO:0000256" key="1">
    <source>
        <dbReference type="ARBA" id="ARBA00023125"/>
    </source>
</evidence>
<dbReference type="PANTHER" id="PTHR30204:SF96">
    <property type="entry name" value="CHROMOSOME-ANCHORING PROTEIN RACA"/>
    <property type="match status" value="1"/>
</dbReference>
<keyword evidence="1 3" id="KW-0238">DNA-binding</keyword>
<dbReference type="Proteomes" id="UP000237749">
    <property type="component" value="Unassembled WGS sequence"/>
</dbReference>
<dbReference type="PROSITE" id="PS00552">
    <property type="entry name" value="HTH_MERR_1"/>
    <property type="match status" value="1"/>
</dbReference>
<dbReference type="InterPro" id="IPR047057">
    <property type="entry name" value="MerR_fam"/>
</dbReference>
<evidence type="ECO:0000259" key="2">
    <source>
        <dbReference type="PROSITE" id="PS50937"/>
    </source>
</evidence>
<dbReference type="AlphaFoldDB" id="A0A2S6HM23"/>
<accession>A0A2S6HM23</accession>
<dbReference type="Pfam" id="PF13411">
    <property type="entry name" value="MerR_1"/>
    <property type="match status" value="1"/>
</dbReference>
<dbReference type="Gene3D" id="1.10.1660.10">
    <property type="match status" value="1"/>
</dbReference>
<dbReference type="PROSITE" id="PS50937">
    <property type="entry name" value="HTH_MERR_2"/>
    <property type="match status" value="1"/>
</dbReference>
<evidence type="ECO:0000313" key="3">
    <source>
        <dbReference type="EMBL" id="PPK78467.1"/>
    </source>
</evidence>
<feature type="domain" description="HTH merR-type" evidence="2">
    <location>
        <begin position="7"/>
        <end position="76"/>
    </location>
</feature>
<dbReference type="GO" id="GO:0003700">
    <property type="term" value="F:DNA-binding transcription factor activity"/>
    <property type="evidence" value="ECO:0007669"/>
    <property type="project" value="InterPro"/>
</dbReference>
<reference evidence="3 4" key="1">
    <citation type="submission" date="2018-02" db="EMBL/GenBank/DDBJ databases">
        <title>Genomic Encyclopedia of Archaeal and Bacterial Type Strains, Phase II (KMG-II): from individual species to whole genera.</title>
        <authorList>
            <person name="Goeker M."/>
        </authorList>
    </citation>
    <scope>NUCLEOTIDE SEQUENCE [LARGE SCALE GENOMIC DNA]</scope>
    <source>
        <strain evidence="3 4">DSM 3808</strain>
    </source>
</reference>
<dbReference type="CDD" id="cd02440">
    <property type="entry name" value="AdoMet_MTases"/>
    <property type="match status" value="1"/>
</dbReference>
<dbReference type="GO" id="GO:0003677">
    <property type="term" value="F:DNA binding"/>
    <property type="evidence" value="ECO:0007669"/>
    <property type="project" value="UniProtKB-KW"/>
</dbReference>
<dbReference type="EMBL" id="PTJA01000015">
    <property type="protein sequence ID" value="PPK78467.1"/>
    <property type="molecule type" value="Genomic_DNA"/>
</dbReference>
<protein>
    <submittedName>
        <fullName evidence="3">DNA-binding transcriptional MerR regulator</fullName>
    </submittedName>
</protein>
<dbReference type="SUPFAM" id="SSF46955">
    <property type="entry name" value="Putative DNA-binding domain"/>
    <property type="match status" value="1"/>
</dbReference>
<organism evidence="3 4">
    <name type="scientific">Lacrimispora xylanisolvens</name>
    <dbReference type="NCBI Taxonomy" id="384636"/>
    <lineage>
        <taxon>Bacteria</taxon>
        <taxon>Bacillati</taxon>
        <taxon>Bacillota</taxon>
        <taxon>Clostridia</taxon>
        <taxon>Lachnospirales</taxon>
        <taxon>Lachnospiraceae</taxon>
        <taxon>Lacrimispora</taxon>
    </lineage>
</organism>